<feature type="domain" description="ABC transporter" evidence="17">
    <location>
        <begin position="795"/>
        <end position="1128"/>
    </location>
</feature>
<keyword evidence="19" id="KW-1185">Reference proteome</keyword>
<evidence type="ECO:0000256" key="13">
    <source>
        <dbReference type="ARBA" id="ARBA00023204"/>
    </source>
</evidence>
<keyword evidence="11" id="KW-0267">Excision nuclease</keyword>
<dbReference type="RefSeq" id="WP_340235481.1">
    <property type="nucleotide sequence ID" value="NZ_JBBEWC010000004.1"/>
</dbReference>
<comment type="similarity">
    <text evidence="14">Belongs to the ABC transporter superfamily. UvrA family.</text>
</comment>
<dbReference type="PANTHER" id="PTHR43152:SF3">
    <property type="entry name" value="UVRABC SYSTEM PROTEIN A"/>
    <property type="match status" value="1"/>
</dbReference>
<keyword evidence="10" id="KW-0067">ATP-binding</keyword>
<dbReference type="InterPro" id="IPR041102">
    <property type="entry name" value="UvrA_inter"/>
</dbReference>
<accession>A0ABW5J241</accession>
<dbReference type="Pfam" id="PF04480">
    <property type="entry name" value="DUF559"/>
    <property type="match status" value="1"/>
</dbReference>
<dbReference type="Gene3D" id="3.30.1490.20">
    <property type="entry name" value="ATP-grasp fold, A domain"/>
    <property type="match status" value="1"/>
</dbReference>
<dbReference type="Gene3D" id="3.40.50.300">
    <property type="entry name" value="P-loop containing nucleotide triphosphate hydrolases"/>
    <property type="match status" value="3"/>
</dbReference>
<evidence type="ECO:0000256" key="2">
    <source>
        <dbReference type="ARBA" id="ARBA00022490"/>
    </source>
</evidence>
<keyword evidence="12" id="KW-0238">DNA-binding</keyword>
<dbReference type="Gene3D" id="1.20.1580.10">
    <property type="entry name" value="ABC transporter ATPase like domain"/>
    <property type="match status" value="3"/>
</dbReference>
<evidence type="ECO:0000256" key="4">
    <source>
        <dbReference type="ARBA" id="ARBA00022737"/>
    </source>
</evidence>
<name>A0ABW5J241_9BACT</name>
<dbReference type="InterPro" id="IPR003439">
    <property type="entry name" value="ABC_transporter-like_ATP-bd"/>
</dbReference>
<evidence type="ECO:0000256" key="1">
    <source>
        <dbReference type="ARBA" id="ARBA00004496"/>
    </source>
</evidence>
<evidence type="ECO:0000256" key="14">
    <source>
        <dbReference type="ARBA" id="ARBA00038000"/>
    </source>
</evidence>
<dbReference type="Gene3D" id="1.10.8.280">
    <property type="entry name" value="ABC transporter ATPase domain-like"/>
    <property type="match status" value="1"/>
</dbReference>
<protein>
    <recommendedName>
        <fullName evidence="15">UvrABC system protein A</fullName>
    </recommendedName>
    <alternativeName>
        <fullName evidence="16">Excinuclease ABC subunit A</fullName>
    </alternativeName>
</protein>
<dbReference type="Pfam" id="PF17760">
    <property type="entry name" value="UvrA_inter"/>
    <property type="match status" value="1"/>
</dbReference>
<dbReference type="InterPro" id="IPR011335">
    <property type="entry name" value="Restrct_endonuc-II-like"/>
</dbReference>
<dbReference type="InterPro" id="IPR047216">
    <property type="entry name" value="Endonuclease_DUF559_bact"/>
</dbReference>
<organism evidence="18 19">
    <name type="scientific">Emticicia soli</name>
    <dbReference type="NCBI Taxonomy" id="2027878"/>
    <lineage>
        <taxon>Bacteria</taxon>
        <taxon>Pseudomonadati</taxon>
        <taxon>Bacteroidota</taxon>
        <taxon>Cytophagia</taxon>
        <taxon>Cytophagales</taxon>
        <taxon>Leadbetterellaceae</taxon>
        <taxon>Emticicia</taxon>
    </lineage>
</organism>
<dbReference type="PROSITE" id="PS00211">
    <property type="entry name" value="ABC_TRANSPORTER_1"/>
    <property type="match status" value="1"/>
</dbReference>
<dbReference type="SUPFAM" id="SSF52980">
    <property type="entry name" value="Restriction endonuclease-like"/>
    <property type="match status" value="1"/>
</dbReference>
<evidence type="ECO:0000256" key="3">
    <source>
        <dbReference type="ARBA" id="ARBA00022723"/>
    </source>
</evidence>
<dbReference type="Pfam" id="PF17755">
    <property type="entry name" value="UvrA_DNA-bind"/>
    <property type="match status" value="1"/>
</dbReference>
<sequence>MENSSSSFIKYPDVDGLDPKQFIIIKGAKVNNLKNVDVAIPRNKLVVVTGLSGSGKSSLAFDTLFAEGQRMYVESLSSYARQFLGRMEKPDVEYIKGVSPAIAIEQKVATKNPRSTVGTTTEIYDYLKLLFARIGITYSPVTGREVKKDTVTDVVNFILWHEEGTRVMVLTPLKIKEDRNIKKELDLLLHKGYTRVLVDGEIKQIEEILEGELEIDEQKHKIEILIDRNTVKHDDEDTQFRFSDSVQTAFFEGEGECIIDVIGKEKRTFSDKFELDGLSFEEPSVNLFTFNNPYGACKRCEGFGKILGIDPDLVIPDKNLSIFEGAIAPWRTERMSEWVAPLLRNGIRFDFPIHRAYRDLTQEQKDLLWTGNSYFQGLNAFFADIESQVHKVQYRVMLSRYRGRTDCPDCRGSRLRKDAAYVKIGGVSITDIVLMPISDVVQFFKKLELPDYQHGVSKRILIEIKSRLDFMERVGLGYLTLNRLTSSLSGGEFQRIKLATSLGSALVGSMYILDEPSIGLHPRDTRLLVGVLESLRDLGNSVVVVEHEEEVMMAADEIVDIGPDAGTQGGNLIFQGNWEDIKRLKEKVTPPLTLPNSGEGVNTADAVTFIKSDGEAVNRGSHIYAEPYYHTNPKDWEILKNFAKENRKNQTEAEKLLWENLRKEKLGYKFRRQHTIETFIADFVCLEKNLVIEVDGDIHENFEEYDKARTKFLNTSGFTVVRFSNKEVLENTQTVIEEIKKKLKEIPDFETVSIKEDISTANSLPTVGEGRGGVISHTIRFLTGEDQIVVPAQRRKPTDFIEIKGARENNLKELDVKFPIGTLTVVTGVSGSGKSTLVRKILFPAIARLKGEYSEEAGKYTDLTGSLDRITQVEMVDQNPIGKSSRSNPVTYIKAYDYIRQMMADQPLSKARDYKPAFFSFNVDGGRCEACQGEGEQTIEMQFMADVRLKCESCHGKRFKQEILEVKYNEKDISDILAMTVDEALDFFRASDPKLAEKLQPLQDVGLGYIGLGQSSSTLSGGEAQRVKLAFFLSKGNADKGKTLFVFDEPTTGLHFHDIKKLLKAINALVDQGDSVIIIEHNMEVIKSADWIIDLGPEGGEKGGYLTFEGTPEEMVKIENNYTADFLKEKIKL</sequence>
<dbReference type="InterPro" id="IPR027417">
    <property type="entry name" value="P-loop_NTPase"/>
</dbReference>
<evidence type="ECO:0000256" key="10">
    <source>
        <dbReference type="ARBA" id="ARBA00022840"/>
    </source>
</evidence>
<evidence type="ECO:0000256" key="8">
    <source>
        <dbReference type="ARBA" id="ARBA00022771"/>
    </source>
</evidence>
<keyword evidence="7" id="KW-0228">DNA excision</keyword>
<dbReference type="EMBL" id="JBHULC010000004">
    <property type="protein sequence ID" value="MFD2520072.1"/>
    <property type="molecule type" value="Genomic_DNA"/>
</dbReference>
<evidence type="ECO:0000256" key="16">
    <source>
        <dbReference type="ARBA" id="ARBA00042156"/>
    </source>
</evidence>
<keyword evidence="2" id="KW-0963">Cytoplasm</keyword>
<gene>
    <name evidence="18" type="ORF">ACFSR2_04190</name>
</gene>
<evidence type="ECO:0000256" key="6">
    <source>
        <dbReference type="ARBA" id="ARBA00022763"/>
    </source>
</evidence>
<dbReference type="PANTHER" id="PTHR43152">
    <property type="entry name" value="UVRABC SYSTEM PROTEIN A"/>
    <property type="match status" value="1"/>
</dbReference>
<dbReference type="SUPFAM" id="SSF52540">
    <property type="entry name" value="P-loop containing nucleoside triphosphate hydrolases"/>
    <property type="match status" value="2"/>
</dbReference>
<keyword evidence="5" id="KW-0547">Nucleotide-binding</keyword>
<evidence type="ECO:0000256" key="7">
    <source>
        <dbReference type="ARBA" id="ARBA00022769"/>
    </source>
</evidence>
<dbReference type="InterPro" id="IPR007569">
    <property type="entry name" value="DUF559"/>
</dbReference>
<proteinExistence type="inferred from homology"/>
<evidence type="ECO:0000256" key="15">
    <source>
        <dbReference type="ARBA" id="ARBA00039316"/>
    </source>
</evidence>
<keyword evidence="4" id="KW-0677">Repeat</keyword>
<dbReference type="Proteomes" id="UP001597510">
    <property type="component" value="Unassembled WGS sequence"/>
</dbReference>
<dbReference type="Gene3D" id="3.40.960.10">
    <property type="entry name" value="VSR Endonuclease"/>
    <property type="match status" value="1"/>
</dbReference>
<keyword evidence="6" id="KW-0227">DNA damage</keyword>
<evidence type="ECO:0000256" key="9">
    <source>
        <dbReference type="ARBA" id="ARBA00022833"/>
    </source>
</evidence>
<dbReference type="CDD" id="cd01038">
    <property type="entry name" value="Endonuclease_DUF559"/>
    <property type="match status" value="1"/>
</dbReference>
<evidence type="ECO:0000256" key="11">
    <source>
        <dbReference type="ARBA" id="ARBA00022881"/>
    </source>
</evidence>
<evidence type="ECO:0000313" key="19">
    <source>
        <dbReference type="Proteomes" id="UP001597510"/>
    </source>
</evidence>
<dbReference type="InterPro" id="IPR017871">
    <property type="entry name" value="ABC_transporter-like_CS"/>
</dbReference>
<evidence type="ECO:0000313" key="18">
    <source>
        <dbReference type="EMBL" id="MFD2520072.1"/>
    </source>
</evidence>
<comment type="caution">
    <text evidence="18">The sequence shown here is derived from an EMBL/GenBank/DDBJ whole genome shotgun (WGS) entry which is preliminary data.</text>
</comment>
<evidence type="ECO:0000256" key="12">
    <source>
        <dbReference type="ARBA" id="ARBA00023125"/>
    </source>
</evidence>
<dbReference type="InterPro" id="IPR013815">
    <property type="entry name" value="ATP_grasp_subdomain_1"/>
</dbReference>
<keyword evidence="9" id="KW-0862">Zinc</keyword>
<dbReference type="PROSITE" id="PS50893">
    <property type="entry name" value="ABC_TRANSPORTER_2"/>
    <property type="match status" value="1"/>
</dbReference>
<reference evidence="19" key="1">
    <citation type="journal article" date="2019" name="Int. J. Syst. Evol. Microbiol.">
        <title>The Global Catalogue of Microorganisms (GCM) 10K type strain sequencing project: providing services to taxonomists for standard genome sequencing and annotation.</title>
        <authorList>
            <consortium name="The Broad Institute Genomics Platform"/>
            <consortium name="The Broad Institute Genome Sequencing Center for Infectious Disease"/>
            <person name="Wu L."/>
            <person name="Ma J."/>
        </authorList>
    </citation>
    <scope>NUCLEOTIDE SEQUENCE [LARGE SCALE GENOMIC DNA]</scope>
    <source>
        <strain evidence="19">KCTC 52344</strain>
    </source>
</reference>
<comment type="subcellular location">
    <subcellularLocation>
        <location evidence="1">Cytoplasm</location>
    </subcellularLocation>
</comment>
<evidence type="ECO:0000256" key="5">
    <source>
        <dbReference type="ARBA" id="ARBA00022741"/>
    </source>
</evidence>
<keyword evidence="13" id="KW-0234">DNA repair</keyword>
<keyword evidence="3" id="KW-0479">Metal-binding</keyword>
<evidence type="ECO:0000259" key="17">
    <source>
        <dbReference type="PROSITE" id="PS50893"/>
    </source>
</evidence>
<keyword evidence="8" id="KW-0863">Zinc-finger</keyword>
<dbReference type="InterPro" id="IPR041552">
    <property type="entry name" value="UvrA_DNA-bd"/>
</dbReference>